<proteinExistence type="inferred from homology"/>
<name>A0A2T4JFZ1_9RHOB</name>
<evidence type="ECO:0000256" key="2">
    <source>
        <dbReference type="ARBA" id="ARBA00006154"/>
    </source>
</evidence>
<evidence type="ECO:0000256" key="5">
    <source>
        <dbReference type="ARBA" id="ARBA00022679"/>
    </source>
</evidence>
<evidence type="ECO:0000256" key="3">
    <source>
        <dbReference type="ARBA" id="ARBA00012974"/>
    </source>
</evidence>
<dbReference type="EMBL" id="PZKF01000031">
    <property type="protein sequence ID" value="PTE16821.1"/>
    <property type="molecule type" value="Genomic_DNA"/>
</dbReference>
<evidence type="ECO:0000256" key="1">
    <source>
        <dbReference type="ARBA" id="ARBA00003050"/>
    </source>
</evidence>
<evidence type="ECO:0000313" key="10">
    <source>
        <dbReference type="EMBL" id="PTE16821.1"/>
    </source>
</evidence>
<evidence type="ECO:0000256" key="6">
    <source>
        <dbReference type="ARBA" id="ARBA00048019"/>
    </source>
</evidence>
<dbReference type="GO" id="GO:0019752">
    <property type="term" value="P:carboxylic acid metabolic process"/>
    <property type="evidence" value="ECO:0007669"/>
    <property type="project" value="UniProtKB-UniRule"/>
</dbReference>
<dbReference type="Pfam" id="PF00682">
    <property type="entry name" value="HMGL-like"/>
    <property type="match status" value="1"/>
</dbReference>
<evidence type="ECO:0000259" key="9">
    <source>
        <dbReference type="PROSITE" id="PS50991"/>
    </source>
</evidence>
<evidence type="ECO:0000256" key="7">
    <source>
        <dbReference type="RuleBase" id="RU003523"/>
    </source>
</evidence>
<evidence type="ECO:0000256" key="8">
    <source>
        <dbReference type="RuleBase" id="RU367143"/>
    </source>
</evidence>
<dbReference type="EC" id="2.3.3.14" evidence="3 8"/>
<evidence type="ECO:0000313" key="11">
    <source>
        <dbReference type="Proteomes" id="UP000241899"/>
    </source>
</evidence>
<keyword evidence="8" id="KW-0535">Nitrogen fixation</keyword>
<dbReference type="NCBIfam" id="TIGR02660">
    <property type="entry name" value="nifV_homocitr"/>
    <property type="match status" value="1"/>
</dbReference>
<comment type="similarity">
    <text evidence="2 7">Belongs to the alpha-IPM synthase/homocitrate synthase family.</text>
</comment>
<dbReference type="RefSeq" id="WP_107325657.1">
    <property type="nucleotide sequence ID" value="NZ_NHSP01000016.1"/>
</dbReference>
<dbReference type="Proteomes" id="UP000241899">
    <property type="component" value="Unassembled WGS sequence"/>
</dbReference>
<dbReference type="Gene3D" id="1.10.238.260">
    <property type="match status" value="1"/>
</dbReference>
<protein>
    <recommendedName>
        <fullName evidence="4 8">Homocitrate synthase</fullName>
        <ecNumber evidence="3 8">2.3.3.14</ecNumber>
    </recommendedName>
</protein>
<dbReference type="InterPro" id="IPR013477">
    <property type="entry name" value="NifV/FrbC"/>
</dbReference>
<dbReference type="CDD" id="cd07939">
    <property type="entry name" value="DRE_TIM_NifV"/>
    <property type="match status" value="1"/>
</dbReference>
<dbReference type="AlphaFoldDB" id="A0A2T4JFZ1"/>
<dbReference type="InterPro" id="IPR000891">
    <property type="entry name" value="PYR_CT"/>
</dbReference>
<comment type="catalytic activity">
    <reaction evidence="6 8">
        <text>acetyl-CoA + 2-oxoglutarate + H2O = (2R)-homocitrate + CoA + H(+)</text>
        <dbReference type="Rhea" id="RHEA:12929"/>
        <dbReference type="ChEBI" id="CHEBI:15377"/>
        <dbReference type="ChEBI" id="CHEBI:15378"/>
        <dbReference type="ChEBI" id="CHEBI:16810"/>
        <dbReference type="ChEBI" id="CHEBI:57287"/>
        <dbReference type="ChEBI" id="CHEBI:57288"/>
        <dbReference type="ChEBI" id="CHEBI:58884"/>
        <dbReference type="EC" id="2.3.3.14"/>
    </reaction>
</comment>
<dbReference type="PANTHER" id="PTHR42880:SF1">
    <property type="entry name" value="ISOPROPYLMALATE_HOMOCITRATE_CITRAMALATE SYNTHASE FAMILY PROTEIN"/>
    <property type="match status" value="1"/>
</dbReference>
<dbReference type="SUPFAM" id="SSF51569">
    <property type="entry name" value="Aldolase"/>
    <property type="match status" value="1"/>
</dbReference>
<organism evidence="10 11">
    <name type="scientific">Phaeovulum veldkampii DSM 11550</name>
    <dbReference type="NCBI Taxonomy" id="1185920"/>
    <lineage>
        <taxon>Bacteria</taxon>
        <taxon>Pseudomonadati</taxon>
        <taxon>Pseudomonadota</taxon>
        <taxon>Alphaproteobacteria</taxon>
        <taxon>Rhodobacterales</taxon>
        <taxon>Paracoccaceae</taxon>
        <taxon>Phaeovulum</taxon>
    </lineage>
</organism>
<dbReference type="Pfam" id="PF22617">
    <property type="entry name" value="HCS_D2"/>
    <property type="match status" value="1"/>
</dbReference>
<reference evidence="10 11" key="1">
    <citation type="submission" date="2018-03" db="EMBL/GenBank/DDBJ databases">
        <title>Rhodobacter veldkampii.</title>
        <authorList>
            <person name="Meyer T.E."/>
            <person name="Miller S."/>
            <person name="Lodha T."/>
            <person name="Gandham S."/>
            <person name="Chintalapati S."/>
            <person name="Chintalapati V.R."/>
        </authorList>
    </citation>
    <scope>NUCLEOTIDE SEQUENCE [LARGE SCALE GENOMIC DNA]</scope>
    <source>
        <strain evidence="10 11">DSM 11550</strain>
    </source>
</reference>
<comment type="caution">
    <text evidence="10">The sequence shown here is derived from an EMBL/GenBank/DDBJ whole genome shotgun (WGS) entry which is preliminary data.</text>
</comment>
<dbReference type="GO" id="GO:0009399">
    <property type="term" value="P:nitrogen fixation"/>
    <property type="evidence" value="ECO:0007669"/>
    <property type="project" value="UniProtKB-UniRule"/>
</dbReference>
<dbReference type="InterPro" id="IPR013785">
    <property type="entry name" value="Aldolase_TIM"/>
</dbReference>
<dbReference type="PROSITE" id="PS00815">
    <property type="entry name" value="AIPM_HOMOCIT_SYNTH_1"/>
    <property type="match status" value="1"/>
</dbReference>
<gene>
    <name evidence="10" type="primary">nifV</name>
    <name evidence="10" type="ORF">C5F46_12395</name>
</gene>
<dbReference type="InterPro" id="IPR002034">
    <property type="entry name" value="AIPM/Hcit_synth_CS"/>
</dbReference>
<evidence type="ECO:0000256" key="4">
    <source>
        <dbReference type="ARBA" id="ARBA00020735"/>
    </source>
</evidence>
<comment type="function">
    <text evidence="1 8">This protein is a Fe-Mo-cofactor biosynthetic component.</text>
</comment>
<dbReference type="GO" id="GO:0004410">
    <property type="term" value="F:homocitrate synthase activity"/>
    <property type="evidence" value="ECO:0007669"/>
    <property type="project" value="UniProtKB-UniRule"/>
</dbReference>
<dbReference type="PROSITE" id="PS00816">
    <property type="entry name" value="AIPM_HOMOCIT_SYNTH_2"/>
    <property type="match status" value="1"/>
</dbReference>
<dbReference type="Gene3D" id="3.20.20.70">
    <property type="entry name" value="Aldolase class I"/>
    <property type="match status" value="1"/>
</dbReference>
<sequence length="379" mass="39287">MKQPACGPVVLCDTTLRDGEQTAGVAFSLAEKRAIARALEGAGLAEIELGVAAMGPTEIAEIRSLAADLRHAAPVVWCRLRPEDFEAAAACGVRRLHVAAPASNRQMAGKLRVGADWVRRELAAWVGRATQAGFAVSVGAEDASRADPAFLADLAGVAARAGAIRFRLADTLGILDPFGAHDLVAGLLPRLALPLEFHAHNDFGMATANTLAAARAGASHLSVTVNGLGERAGNAALEEVAAVMAALGRPTGIALDQLCALSDLVARASGRPVPVAKPIVGDAVFTHEAGIHVDGLLKDRATYESAALPPERFGRAHRLVAGKHSGLAGLSRALAEAGLPHDEATLRTLLPALRDWATREKRWAGPGDLAGLMAALAQR</sequence>
<feature type="domain" description="Pyruvate carboxyltransferase" evidence="9">
    <location>
        <begin position="9"/>
        <end position="259"/>
    </location>
</feature>
<dbReference type="InterPro" id="IPR054691">
    <property type="entry name" value="LeuA/HCS_post-cat"/>
</dbReference>
<keyword evidence="5 7" id="KW-0808">Transferase</keyword>
<dbReference type="PROSITE" id="PS50991">
    <property type="entry name" value="PYR_CT"/>
    <property type="match status" value="1"/>
</dbReference>
<keyword evidence="11" id="KW-1185">Reference proteome</keyword>
<dbReference type="OrthoDB" id="9803573at2"/>
<accession>A0A2T4JFZ1</accession>
<dbReference type="PANTHER" id="PTHR42880">
    <property type="entry name" value="HOMOCITRATE SYNTHASE"/>
    <property type="match status" value="1"/>
</dbReference>